<dbReference type="Proteomes" id="UP000030428">
    <property type="component" value="Unassembled WGS sequence"/>
</dbReference>
<gene>
    <name evidence="1" type="ORF">PN36_18555</name>
</gene>
<name>A0A0A6PF25_9GAMM</name>
<keyword evidence="2" id="KW-1185">Reference proteome</keyword>
<evidence type="ECO:0000313" key="2">
    <source>
        <dbReference type="Proteomes" id="UP000030428"/>
    </source>
</evidence>
<dbReference type="AlphaFoldDB" id="A0A0A6PF25"/>
<proteinExistence type="predicted"/>
<dbReference type="EMBL" id="JSZA02000073">
    <property type="protein sequence ID" value="KHD08864.1"/>
    <property type="molecule type" value="Genomic_DNA"/>
</dbReference>
<sequence>MSELSEKGNQIYQTTILPQLPVDKLKGKIIAIDIKSGDYFIENSVLKAVMLGRKKYPQQKFYCKRIGYRAVYSYPCHVSFKESQ</sequence>
<evidence type="ECO:0000313" key="1">
    <source>
        <dbReference type="EMBL" id="KHD08864.1"/>
    </source>
</evidence>
<protein>
    <submittedName>
        <fullName evidence="1">Uncharacterized protein</fullName>
    </submittedName>
</protein>
<accession>A0A0A6PF25</accession>
<comment type="caution">
    <text evidence="1">The sequence shown here is derived from an EMBL/GenBank/DDBJ whole genome shotgun (WGS) entry which is preliminary data.</text>
</comment>
<organism evidence="1 2">
    <name type="scientific">Candidatus Thiomargarita nelsonii</name>
    <dbReference type="NCBI Taxonomy" id="1003181"/>
    <lineage>
        <taxon>Bacteria</taxon>
        <taxon>Pseudomonadati</taxon>
        <taxon>Pseudomonadota</taxon>
        <taxon>Gammaproteobacteria</taxon>
        <taxon>Thiotrichales</taxon>
        <taxon>Thiotrichaceae</taxon>
        <taxon>Thiomargarita</taxon>
    </lineage>
</organism>
<reference evidence="1 2" key="1">
    <citation type="journal article" date="2016" name="Front. Microbiol.">
        <title>Single-Cell (Meta-)Genomics of a Dimorphic Candidatus Thiomargarita nelsonii Reveals Genomic Plasticity.</title>
        <authorList>
            <person name="Flood B.E."/>
            <person name="Fliss P."/>
            <person name="Jones D.S."/>
            <person name="Dick G.J."/>
            <person name="Jain S."/>
            <person name="Kaster A.K."/>
            <person name="Winkel M."/>
            <person name="Mussmann M."/>
            <person name="Bailey J."/>
        </authorList>
    </citation>
    <scope>NUCLEOTIDE SEQUENCE [LARGE SCALE GENOMIC DNA]</scope>
    <source>
        <strain evidence="1">Hydrate Ridge</strain>
    </source>
</reference>